<keyword evidence="2" id="KW-1185">Reference proteome</keyword>
<sequence length="424" mass="46967">MYAIIPEVCQATVANLMDVYIRLPATNEEWMLVANAFYAKYQMVPCMGVLDIKQIRIRQPAHSGAHFSNFKLFHSISLIAVCDSNRRFLWVSIGDFDGVNDSSAFARSSLGIALKDNLIEIFTLAIQVSNTHISLTPFLISDRGFGLQRFVLEPYQQNIHIPIEHSIFNIRLGYPRKLIEQGFGIMCRRFKIFDRPLEFNLATIDMIVLACCCLYNFLLDQDQDIAEPRYRYGADDSSDDSDADENVDRDDDGNNDEDGDVGNDENDDDYEDGDSDVGNDENDVEDAYENVHGSGSSETTEGSATESQGSCTPSTDDTNVTSDSCHELSSSDTESEVVHQEVPDSGSSEDGMDNVHANESSARESSESSESEDSHGSSSPDSSSNGELSSENDYENDDLDVDAILKKDILVQYFVSPAGNVDWQ</sequence>
<evidence type="ECO:0000313" key="1">
    <source>
        <dbReference type="EMBL" id="KAJ8678309.1"/>
    </source>
</evidence>
<dbReference type="EMBL" id="CM056742">
    <property type="protein sequence ID" value="KAJ8678309.1"/>
    <property type="molecule type" value="Genomic_DNA"/>
</dbReference>
<reference evidence="1" key="1">
    <citation type="submission" date="2023-04" db="EMBL/GenBank/DDBJ databases">
        <title>A chromosome-level genome assembly of the parasitoid wasp Eretmocerus hayati.</title>
        <authorList>
            <person name="Zhong Y."/>
            <person name="Liu S."/>
            <person name="Liu Y."/>
        </authorList>
    </citation>
    <scope>NUCLEOTIDE SEQUENCE</scope>
    <source>
        <strain evidence="1">ZJU_SS_LIU_2023</strain>
    </source>
</reference>
<comment type="caution">
    <text evidence="1">The sequence shown here is derived from an EMBL/GenBank/DDBJ whole genome shotgun (WGS) entry which is preliminary data.</text>
</comment>
<organism evidence="1 2">
    <name type="scientific">Eretmocerus hayati</name>
    <dbReference type="NCBI Taxonomy" id="131215"/>
    <lineage>
        <taxon>Eukaryota</taxon>
        <taxon>Metazoa</taxon>
        <taxon>Ecdysozoa</taxon>
        <taxon>Arthropoda</taxon>
        <taxon>Hexapoda</taxon>
        <taxon>Insecta</taxon>
        <taxon>Pterygota</taxon>
        <taxon>Neoptera</taxon>
        <taxon>Endopterygota</taxon>
        <taxon>Hymenoptera</taxon>
        <taxon>Apocrita</taxon>
        <taxon>Proctotrupomorpha</taxon>
        <taxon>Chalcidoidea</taxon>
        <taxon>Aphelinidae</taxon>
        <taxon>Aphelininae</taxon>
        <taxon>Eretmocerus</taxon>
    </lineage>
</organism>
<proteinExistence type="predicted"/>
<gene>
    <name evidence="1" type="ORF">QAD02_014096</name>
</gene>
<accession>A0ACC2P3Y4</accession>
<name>A0ACC2P3Y4_9HYME</name>
<dbReference type="Proteomes" id="UP001239111">
    <property type="component" value="Chromosome 2"/>
</dbReference>
<evidence type="ECO:0000313" key="2">
    <source>
        <dbReference type="Proteomes" id="UP001239111"/>
    </source>
</evidence>
<protein>
    <submittedName>
        <fullName evidence="1">Uncharacterized protein</fullName>
    </submittedName>
</protein>